<evidence type="ECO:0000256" key="3">
    <source>
        <dbReference type="ARBA" id="ARBA00022833"/>
    </source>
</evidence>
<dbReference type="GO" id="GO:0046872">
    <property type="term" value="F:metal ion binding"/>
    <property type="evidence" value="ECO:0007669"/>
    <property type="project" value="UniProtKB-KW"/>
</dbReference>
<evidence type="ECO:0000259" key="4">
    <source>
        <dbReference type="Pfam" id="PF04828"/>
    </source>
</evidence>
<evidence type="ECO:0000256" key="2">
    <source>
        <dbReference type="ARBA" id="ARBA00022723"/>
    </source>
</evidence>
<evidence type="ECO:0000313" key="5">
    <source>
        <dbReference type="EMBL" id="SLN53086.1"/>
    </source>
</evidence>
<dbReference type="Pfam" id="PF04828">
    <property type="entry name" value="GFA"/>
    <property type="match status" value="1"/>
</dbReference>
<dbReference type="RefSeq" id="WP_085806330.1">
    <property type="nucleotide sequence ID" value="NZ_FWFX01000008.1"/>
</dbReference>
<feature type="domain" description="CENP-V/GFA" evidence="4">
    <location>
        <begin position="2"/>
        <end position="54"/>
    </location>
</feature>
<name>A0A1X6ZJL2_9RHOB</name>
<gene>
    <name evidence="5" type="ORF">ROA7450_02706</name>
</gene>
<keyword evidence="6" id="KW-1185">Reference proteome</keyword>
<protein>
    <recommendedName>
        <fullName evidence="4">CENP-V/GFA domain-containing protein</fullName>
    </recommendedName>
</protein>
<reference evidence="5 6" key="1">
    <citation type="submission" date="2017-03" db="EMBL/GenBank/DDBJ databases">
        <authorList>
            <person name="Afonso C.L."/>
            <person name="Miller P.J."/>
            <person name="Scott M.A."/>
            <person name="Spackman E."/>
            <person name="Goraichik I."/>
            <person name="Dimitrov K.M."/>
            <person name="Suarez D.L."/>
            <person name="Swayne D.E."/>
        </authorList>
    </citation>
    <scope>NUCLEOTIDE SEQUENCE [LARGE SCALE GENOMIC DNA]</scope>
    <source>
        <strain evidence="5 6">CECT 7450</strain>
    </source>
</reference>
<dbReference type="GO" id="GO:0016846">
    <property type="term" value="F:carbon-sulfur lyase activity"/>
    <property type="evidence" value="ECO:0007669"/>
    <property type="project" value="InterPro"/>
</dbReference>
<organism evidence="5 6">
    <name type="scientific">Roseovarius albus</name>
    <dbReference type="NCBI Taxonomy" id="1247867"/>
    <lineage>
        <taxon>Bacteria</taxon>
        <taxon>Pseudomonadati</taxon>
        <taxon>Pseudomonadota</taxon>
        <taxon>Alphaproteobacteria</taxon>
        <taxon>Rhodobacterales</taxon>
        <taxon>Roseobacteraceae</taxon>
        <taxon>Roseovarius</taxon>
    </lineage>
</organism>
<keyword evidence="3" id="KW-0862">Zinc</keyword>
<dbReference type="InterPro" id="IPR011057">
    <property type="entry name" value="Mss4-like_sf"/>
</dbReference>
<dbReference type="Gene3D" id="3.90.1590.10">
    <property type="entry name" value="glutathione-dependent formaldehyde- activating enzyme (gfa)"/>
    <property type="match status" value="1"/>
</dbReference>
<dbReference type="Proteomes" id="UP000193061">
    <property type="component" value="Unassembled WGS sequence"/>
</dbReference>
<dbReference type="SUPFAM" id="SSF51316">
    <property type="entry name" value="Mss4-like"/>
    <property type="match status" value="1"/>
</dbReference>
<keyword evidence="2" id="KW-0479">Metal-binding</keyword>
<evidence type="ECO:0000256" key="1">
    <source>
        <dbReference type="ARBA" id="ARBA00005495"/>
    </source>
</evidence>
<dbReference type="OrthoDB" id="9807246at2"/>
<comment type="similarity">
    <text evidence="1">Belongs to the Gfa family.</text>
</comment>
<dbReference type="AlphaFoldDB" id="A0A1X6ZJL2"/>
<evidence type="ECO:0000313" key="6">
    <source>
        <dbReference type="Proteomes" id="UP000193061"/>
    </source>
</evidence>
<dbReference type="InterPro" id="IPR006913">
    <property type="entry name" value="CENP-V/GFA"/>
</dbReference>
<proteinExistence type="inferred from homology"/>
<dbReference type="EMBL" id="FWFX01000008">
    <property type="protein sequence ID" value="SLN53086.1"/>
    <property type="molecule type" value="Genomic_DNA"/>
</dbReference>
<sequence length="108" mass="12109">MRDGMCLCGAVTFEVSGRQADPRACHCKQCCRQTGHYFAAVRAKDTSVRFTTDEGLIWREDESDHIRIALGALEGTGNLYLDRRIHVENNGDYYKIADTLPQVKGEGQ</sequence>
<accession>A0A1X6ZJL2</accession>